<gene>
    <name evidence="1" type="ORF">EZS28_053968</name>
</gene>
<dbReference type="AlphaFoldDB" id="A0A5J4QZW1"/>
<protein>
    <submittedName>
        <fullName evidence="1">Uncharacterized protein</fullName>
    </submittedName>
</protein>
<sequence length="142" mass="15499">MWRDSNGIINCKVRQRIRTDDSLLASVNGSFPQLVLARGAAAVGSPLKLVTYRAYSISVSSPLVVLTQLSWIPNVLAGMVIVQLTQHVYTQQHVAAPLAPSGARVYLVPPENNVFTVSVRITSLRAEYEEIQSECDAFDSLA</sequence>
<dbReference type="EMBL" id="SNRW01043892">
    <property type="protein sequence ID" value="KAA6326311.1"/>
    <property type="molecule type" value="Genomic_DNA"/>
</dbReference>
<name>A0A5J4QZW1_9EUKA</name>
<reference evidence="1 2" key="1">
    <citation type="submission" date="2019-03" db="EMBL/GenBank/DDBJ databases">
        <title>Single cell metagenomics reveals metabolic interactions within the superorganism composed of flagellate Streblomastix strix and complex community of Bacteroidetes bacteria on its surface.</title>
        <authorList>
            <person name="Treitli S.C."/>
            <person name="Kolisko M."/>
            <person name="Husnik F."/>
            <person name="Keeling P."/>
            <person name="Hampl V."/>
        </authorList>
    </citation>
    <scope>NUCLEOTIDE SEQUENCE [LARGE SCALE GENOMIC DNA]</scope>
    <source>
        <strain evidence="1">ST1C</strain>
    </source>
</reference>
<proteinExistence type="predicted"/>
<evidence type="ECO:0000313" key="2">
    <source>
        <dbReference type="Proteomes" id="UP000324800"/>
    </source>
</evidence>
<comment type="caution">
    <text evidence="1">The sequence shown here is derived from an EMBL/GenBank/DDBJ whole genome shotgun (WGS) entry which is preliminary data.</text>
</comment>
<evidence type="ECO:0000313" key="1">
    <source>
        <dbReference type="EMBL" id="KAA6326311.1"/>
    </source>
</evidence>
<dbReference type="Proteomes" id="UP000324800">
    <property type="component" value="Unassembled WGS sequence"/>
</dbReference>
<accession>A0A5J4QZW1</accession>
<feature type="non-terminal residue" evidence="1">
    <location>
        <position position="142"/>
    </location>
</feature>
<organism evidence="1 2">
    <name type="scientific">Streblomastix strix</name>
    <dbReference type="NCBI Taxonomy" id="222440"/>
    <lineage>
        <taxon>Eukaryota</taxon>
        <taxon>Metamonada</taxon>
        <taxon>Preaxostyla</taxon>
        <taxon>Oxymonadida</taxon>
        <taxon>Streblomastigidae</taxon>
        <taxon>Streblomastix</taxon>
    </lineage>
</organism>